<dbReference type="InterPro" id="IPR029058">
    <property type="entry name" value="AB_hydrolase_fold"/>
</dbReference>
<dbReference type="PANTHER" id="PTHR45856:SF24">
    <property type="entry name" value="FUNGAL LIPASE-LIKE DOMAIN-CONTAINING PROTEIN"/>
    <property type="match status" value="1"/>
</dbReference>
<dbReference type="SUPFAM" id="SSF53474">
    <property type="entry name" value="alpha/beta-Hydrolases"/>
    <property type="match status" value="1"/>
</dbReference>
<protein>
    <submittedName>
        <fullName evidence="2">Lipase family protein</fullName>
    </submittedName>
</protein>
<name>A0A7X0RNS1_9BACL</name>
<evidence type="ECO:0000313" key="3">
    <source>
        <dbReference type="Proteomes" id="UP000547209"/>
    </source>
</evidence>
<dbReference type="Proteomes" id="UP000547209">
    <property type="component" value="Unassembled WGS sequence"/>
</dbReference>
<gene>
    <name evidence="2" type="ORF">H7C19_02910</name>
</gene>
<dbReference type="EMBL" id="JACJVP010000003">
    <property type="protein sequence ID" value="MBB6669630.1"/>
    <property type="molecule type" value="Genomic_DNA"/>
</dbReference>
<feature type="domain" description="Fungal lipase-type" evidence="1">
    <location>
        <begin position="67"/>
        <end position="198"/>
    </location>
</feature>
<dbReference type="Pfam" id="PF01764">
    <property type="entry name" value="Lipase_3"/>
    <property type="match status" value="1"/>
</dbReference>
<dbReference type="InterPro" id="IPR002921">
    <property type="entry name" value="Fungal_lipase-type"/>
</dbReference>
<organism evidence="2 3">
    <name type="scientific">Cohnella nanjingensis</name>
    <dbReference type="NCBI Taxonomy" id="1387779"/>
    <lineage>
        <taxon>Bacteria</taxon>
        <taxon>Bacillati</taxon>
        <taxon>Bacillota</taxon>
        <taxon>Bacilli</taxon>
        <taxon>Bacillales</taxon>
        <taxon>Paenibacillaceae</taxon>
        <taxon>Cohnella</taxon>
    </lineage>
</organism>
<dbReference type="Gene3D" id="3.40.50.1820">
    <property type="entry name" value="alpha/beta hydrolase"/>
    <property type="match status" value="1"/>
</dbReference>
<dbReference type="AlphaFoldDB" id="A0A7X0RNS1"/>
<dbReference type="InterPro" id="IPR051218">
    <property type="entry name" value="Sec_MonoDiacylglyc_Lipase"/>
</dbReference>
<comment type="caution">
    <text evidence="2">The sequence shown here is derived from an EMBL/GenBank/DDBJ whole genome shotgun (WGS) entry which is preliminary data.</text>
</comment>
<dbReference type="GO" id="GO:0006629">
    <property type="term" value="P:lipid metabolic process"/>
    <property type="evidence" value="ECO:0007669"/>
    <property type="project" value="InterPro"/>
</dbReference>
<accession>A0A7X0RNS1</accession>
<reference evidence="2 3" key="1">
    <citation type="submission" date="2020-08" db="EMBL/GenBank/DDBJ databases">
        <title>Cohnella phylogeny.</title>
        <authorList>
            <person name="Dunlap C."/>
        </authorList>
    </citation>
    <scope>NUCLEOTIDE SEQUENCE [LARGE SCALE GENOMIC DNA]</scope>
    <source>
        <strain evidence="2 3">DSM 28246</strain>
    </source>
</reference>
<sequence length="264" mass="29071">MQAQGYDRAKAVFLAAVCGQTYTQYDNPDGTFVLPAAYDVVEAFKGQSFDGVREWFGFILESKHDAIVAFRGTSSTSDWVSDAMASQVKFKYMRDSGLVHRGFNAIYDSMRGVILAALRKVSPGKRLYITGHSLGAAIASLCALDVSANTKFRSPYIYTFGSPRVGDSAFAGTYAARIGSSYRIHNPYDAVTHIPPFVFKLPKQETTYYYSHTRHPVPVPFQKGALSANHVLGSYFAELAKREPAYTERMCKANPGLCPTSAYS</sequence>
<evidence type="ECO:0000313" key="2">
    <source>
        <dbReference type="EMBL" id="MBB6669630.1"/>
    </source>
</evidence>
<proteinExistence type="predicted"/>
<evidence type="ECO:0000259" key="1">
    <source>
        <dbReference type="Pfam" id="PF01764"/>
    </source>
</evidence>
<dbReference type="CDD" id="cd00519">
    <property type="entry name" value="Lipase_3"/>
    <property type="match status" value="1"/>
</dbReference>
<dbReference type="PANTHER" id="PTHR45856">
    <property type="entry name" value="ALPHA/BETA-HYDROLASES SUPERFAMILY PROTEIN"/>
    <property type="match status" value="1"/>
</dbReference>
<keyword evidence="3" id="KW-1185">Reference proteome</keyword>